<organism evidence="5 6">
    <name type="scientific">Pseudomonas chlororaphis</name>
    <dbReference type="NCBI Taxonomy" id="587753"/>
    <lineage>
        <taxon>Bacteria</taxon>
        <taxon>Pseudomonadati</taxon>
        <taxon>Pseudomonadota</taxon>
        <taxon>Gammaproteobacteria</taxon>
        <taxon>Pseudomonadales</taxon>
        <taxon>Pseudomonadaceae</taxon>
        <taxon>Pseudomonas</taxon>
    </lineage>
</organism>
<dbReference type="InterPro" id="IPR020904">
    <property type="entry name" value="Sc_DH/Rdtase_CS"/>
</dbReference>
<dbReference type="GO" id="GO:0016616">
    <property type="term" value="F:oxidoreductase activity, acting on the CH-OH group of donors, NAD or NADP as acceptor"/>
    <property type="evidence" value="ECO:0007669"/>
    <property type="project" value="UniProtKB-ARBA"/>
</dbReference>
<dbReference type="InterPro" id="IPR002347">
    <property type="entry name" value="SDR_fam"/>
</dbReference>
<dbReference type="Proteomes" id="UP000035212">
    <property type="component" value="Chromosome"/>
</dbReference>
<evidence type="ECO:0000259" key="4">
    <source>
        <dbReference type="SMART" id="SM00822"/>
    </source>
</evidence>
<evidence type="ECO:0000313" key="6">
    <source>
        <dbReference type="Proteomes" id="UP000035212"/>
    </source>
</evidence>
<dbReference type="PRINTS" id="PR00081">
    <property type="entry name" value="GDHRDH"/>
</dbReference>
<dbReference type="PROSITE" id="PS00061">
    <property type="entry name" value="ADH_SHORT"/>
    <property type="match status" value="1"/>
</dbReference>
<dbReference type="SUPFAM" id="SSF51735">
    <property type="entry name" value="NAD(P)-binding Rossmann-fold domains"/>
    <property type="match status" value="1"/>
</dbReference>
<dbReference type="PRINTS" id="PR00080">
    <property type="entry name" value="SDRFAMILY"/>
</dbReference>
<sequence length="249" mass="26477">MNALTGQVVLITGASSGIGEATAKKLAAAGARVGLAARRADRLHALHAEIEQQGGQAVVLEMDVADKASVDAGVRKLLDTYGRIDVAFNNAGLMPLSSVDEFKTDEWDRMVDVNIKGVLNVSAAVLPQMIEQHSGHIINTSSVAGRKVFGQGFAVYSATKFAVSAFTEGLRMEVGHKHNIRVTSIQPGATATELTQHTTSEEYVQMIAGFSGQLQFLSPEDIADTVLFAVSAPRNVNIAELFVMPTNQV</sequence>
<evidence type="ECO:0000313" key="5">
    <source>
        <dbReference type="EMBL" id="AKJ96685.1"/>
    </source>
</evidence>
<dbReference type="PANTHER" id="PTHR43115">
    <property type="entry name" value="DEHYDROGENASE/REDUCTASE SDR FAMILY MEMBER 11"/>
    <property type="match status" value="1"/>
</dbReference>
<gene>
    <name evidence="5" type="ORF">VM99_00920</name>
</gene>
<dbReference type="AlphaFoldDB" id="A0A0G3G623"/>
<dbReference type="Gene3D" id="3.40.50.720">
    <property type="entry name" value="NAD(P)-binding Rossmann-like Domain"/>
    <property type="match status" value="1"/>
</dbReference>
<evidence type="ECO:0000256" key="2">
    <source>
        <dbReference type="ARBA" id="ARBA00023002"/>
    </source>
</evidence>
<accession>A0A0G3G623</accession>
<dbReference type="Pfam" id="PF00106">
    <property type="entry name" value="adh_short"/>
    <property type="match status" value="1"/>
</dbReference>
<dbReference type="PATRIC" id="fig|587753.11.peg.189"/>
<dbReference type="PANTHER" id="PTHR43115:SF4">
    <property type="entry name" value="DEHYDROGENASE_REDUCTASE SDR FAMILY MEMBER 11"/>
    <property type="match status" value="1"/>
</dbReference>
<reference evidence="5 6" key="1">
    <citation type="journal article" date="2015" name="Stand. Genomic Sci.">
        <title>Complete genome of Pseudomonas chlororaphis strain UFB2, a soil bacterium with antibacterial activity against bacterial canker pathogen of tomato.</title>
        <authorList>
            <person name="Deng P."/>
            <person name="Wang X."/>
            <person name="Baird S.M."/>
            <person name="Lu S.E."/>
        </authorList>
    </citation>
    <scope>NUCLEOTIDE SEQUENCE [LARGE SCALE GENOMIC DNA]</scope>
    <source>
        <strain evidence="5 6">UFB2</strain>
    </source>
</reference>
<keyword evidence="2" id="KW-0560">Oxidoreductase</keyword>
<feature type="domain" description="Ketoreductase" evidence="4">
    <location>
        <begin position="7"/>
        <end position="194"/>
    </location>
</feature>
<protein>
    <submittedName>
        <fullName evidence="5">Oxidoreductase</fullName>
    </submittedName>
</protein>
<name>A0A0G3G623_9PSED</name>
<dbReference type="InterPro" id="IPR036291">
    <property type="entry name" value="NAD(P)-bd_dom_sf"/>
</dbReference>
<comment type="similarity">
    <text evidence="1 3">Belongs to the short-chain dehydrogenases/reductases (SDR) family.</text>
</comment>
<dbReference type="EMBL" id="CP011020">
    <property type="protein sequence ID" value="AKJ96685.1"/>
    <property type="molecule type" value="Genomic_DNA"/>
</dbReference>
<dbReference type="FunFam" id="3.40.50.720:FF:000047">
    <property type="entry name" value="NADP-dependent L-serine/L-allo-threonine dehydrogenase"/>
    <property type="match status" value="1"/>
</dbReference>
<dbReference type="SMART" id="SM00822">
    <property type="entry name" value="PKS_KR"/>
    <property type="match status" value="1"/>
</dbReference>
<evidence type="ECO:0000256" key="3">
    <source>
        <dbReference type="RuleBase" id="RU000363"/>
    </source>
</evidence>
<proteinExistence type="inferred from homology"/>
<evidence type="ECO:0000256" key="1">
    <source>
        <dbReference type="ARBA" id="ARBA00006484"/>
    </source>
</evidence>
<dbReference type="InterPro" id="IPR057326">
    <property type="entry name" value="KR_dom"/>
</dbReference>
<reference evidence="6" key="2">
    <citation type="submission" date="2015-03" db="EMBL/GenBank/DDBJ databases">
        <authorList>
            <person name="Deng P."/>
            <person name="Lu S."/>
        </authorList>
    </citation>
    <scope>NUCLEOTIDE SEQUENCE [LARGE SCALE GENOMIC DNA]</scope>
    <source>
        <strain evidence="6">UFB2</strain>
    </source>
</reference>